<comment type="caution">
    <text evidence="3">The sequence shown here is derived from an EMBL/GenBank/DDBJ whole genome shotgun (WGS) entry which is preliminary data.</text>
</comment>
<dbReference type="EMBL" id="BLLF01002562">
    <property type="protein sequence ID" value="GFH24538.1"/>
    <property type="molecule type" value="Genomic_DNA"/>
</dbReference>
<feature type="domain" description="RNA-editing substrate-binding complex 6 protein" evidence="2">
    <location>
        <begin position="555"/>
        <end position="632"/>
    </location>
</feature>
<accession>A0A6A0A0T6</accession>
<feature type="compositionally biased region" description="Basic and acidic residues" evidence="1">
    <location>
        <begin position="7"/>
        <end position="17"/>
    </location>
</feature>
<feature type="region of interest" description="Disordered" evidence="1">
    <location>
        <begin position="1111"/>
        <end position="1137"/>
    </location>
</feature>
<organism evidence="3 4">
    <name type="scientific">Haematococcus lacustris</name>
    <name type="common">Green alga</name>
    <name type="synonym">Haematococcus pluvialis</name>
    <dbReference type="NCBI Taxonomy" id="44745"/>
    <lineage>
        <taxon>Eukaryota</taxon>
        <taxon>Viridiplantae</taxon>
        <taxon>Chlorophyta</taxon>
        <taxon>core chlorophytes</taxon>
        <taxon>Chlorophyceae</taxon>
        <taxon>CS clade</taxon>
        <taxon>Chlamydomonadales</taxon>
        <taxon>Haematococcaceae</taxon>
        <taxon>Haematococcus</taxon>
    </lineage>
</organism>
<protein>
    <submittedName>
        <fullName evidence="3">RAP domain-containing protein</fullName>
    </submittedName>
</protein>
<evidence type="ECO:0000259" key="2">
    <source>
        <dbReference type="Pfam" id="PF26188"/>
    </source>
</evidence>
<gene>
    <name evidence="3" type="ORF">HaLaN_22352</name>
</gene>
<dbReference type="InterPro" id="IPR058917">
    <property type="entry name" value="RESC6_dom"/>
</dbReference>
<evidence type="ECO:0000313" key="4">
    <source>
        <dbReference type="Proteomes" id="UP000485058"/>
    </source>
</evidence>
<name>A0A6A0A0T6_HAELA</name>
<dbReference type="Proteomes" id="UP000485058">
    <property type="component" value="Unassembled WGS sequence"/>
</dbReference>
<evidence type="ECO:0000313" key="3">
    <source>
        <dbReference type="EMBL" id="GFH24538.1"/>
    </source>
</evidence>
<dbReference type="AlphaFoldDB" id="A0A6A0A0T6"/>
<proteinExistence type="predicted"/>
<evidence type="ECO:0000256" key="1">
    <source>
        <dbReference type="SAM" id="MobiDB-lite"/>
    </source>
</evidence>
<reference evidence="3 4" key="1">
    <citation type="submission" date="2020-02" db="EMBL/GenBank/DDBJ databases">
        <title>Draft genome sequence of Haematococcus lacustris strain NIES-144.</title>
        <authorList>
            <person name="Morimoto D."/>
            <person name="Nakagawa S."/>
            <person name="Yoshida T."/>
            <person name="Sawayama S."/>
        </authorList>
    </citation>
    <scope>NUCLEOTIDE SEQUENCE [LARGE SCALE GENOMIC DNA]</scope>
    <source>
        <strain evidence="3 4">NIES-144</strain>
    </source>
</reference>
<feature type="region of interest" description="Disordered" evidence="1">
    <location>
        <begin position="1"/>
        <end position="37"/>
    </location>
</feature>
<dbReference type="Pfam" id="PF26188">
    <property type="entry name" value="RESC6"/>
    <property type="match status" value="1"/>
</dbReference>
<sequence length="1205" mass="129325">MARPGKGQRERRWERLHLVPTPHGASNPRSGKRWPSPTASVTRMAMAGNGQSNVGGERVSSASMRLDAQGDTAGGKGLALLALRGACGGLAACWKHWGAVPTCKAITGEHLLLTTTHLQPSLAPGMMAQWTMGQQLTPGLHSSATFALFALLYERLRTIAVSFHSDGQQAPCVEKGVGDSDRHCLPGSNGPSRRPATGSVYDTTVTLYHNTGRAHSAAPCTLPPQHPIVATEALTYLDDDLTLTLHGWTYLGGWLLDALILPCGHCCTGFRIGWGLRPDSLQRSPASRPCLLSWLPSTPSRTLVASAHTLRQYDPAPRPKQDLEQLVSAVKELPFLSSRSQVEQTSQLLWCFADWARQLENSRARMTQAQCNAVMALLQHMDGKATAGKAGNPPAPPPLQQFDARQLSMAAWSLGKLKPYLPPAAVTSACTALARHSASSEAMKRGSWREWSTLLHGLATAGMQCSSSPDLTRLCDQAVQLLPDKLALGVVGQDISMTLWAMAKLGYTGSAQPLLQSVTAAISQGQAMRDAKPQAWANLIWATSKLPGCREEARQLLDQFAARAQAVVSGLDARSISNILYAMGMLLWLDKDICKQLAERAAQTQQAVNGQDLANSLYGLARLGYLDSSVRSLAAAVAKADLAAFTIQAITNLLYARSMFFALSIHQAVSSGHSQLASEPQLNSMAAALWRECSRRGKGHVQLAKLEYTQLCAASQWLHACTGGQISLAASPTLHKLVAKATAMEISSIKKVQNAVRQLNCGQLVQALAAAGYGEPQQASLSQVGTFCALLRVGMELGLTRGISVDQTSHTMRDGSMSGVVAHVKLQQVTHFDAGVVVNKAVFYQLASDSERAAFMRDQVRASLPEAEAWRQLLQAEGRHWAGQTGCPHALREYDSPPRPKQDTGEVTIAVMKLPYLDNSKKVEQTSQLLWRSADWSRQPENRIAHMTEFKSISVLKLLQGMAGEPWGGTAGSPPAPLQQFDARQLSMAAWSLGKLKPHLPSAAVTPRPGHSIGCGYQLGGHLRIPAPRTCLLPWLPSIPSRTLSSSAHTLRQYDPPLRRKQDLEELVSAVEELPFLSSSIQVEAPAAATLPAQQQEAVSVTRQQGALPLPAAQAKSAGALPSQRAGQAPGPMPRPVRPRLCLTLRGSRSGAGWQPLVITTSWHLAAGAEGQGVASTGQAECGSDVAAAQPVRVGCVFHWWCKVA</sequence>
<keyword evidence="4" id="KW-1185">Reference proteome</keyword>